<accession>A0A843YRE8</accession>
<keyword evidence="2" id="KW-1185">Reference proteome</keyword>
<sequence>MPTLDIFNDDAFSVQSLTKAINDTPFQPMKIGQMGIFSEEGITTTAVSIEKEGTTLSLVPSAARGAPGVPIGNDKRTLISLNTIHLPQRASVIADEVQNLRAFGSESEVQSVQTVVNKKLAKARRNIDVTMEYQRIGAIKGQVMDADGATVLADMFSTFGVKQTTHAMALGSDSTKVRIKTVEAKRKLEEALGGLMYSDLTALCSASFFDALVGHPVVEKAYDRYLNGEFLREDQRKGFFFAGVYWEEYRGNVAGRDFIELDTAYLIPSGVPDLFITNFAPADYMETVNTNGLPYYAKQEAMRMNKGVEIEAQSNPISICTRPQTIIKLFKGTAP</sequence>
<reference evidence="1 2" key="1">
    <citation type="submission" date="2019-10" db="EMBL/GenBank/DDBJ databases">
        <title>Glaciimonas soli sp. nov., a psychrophilic bacterium isolated from the forest soil of a high elevation mountain in Taiwan.</title>
        <authorList>
            <person name="Wang L.-T."/>
            <person name="Shieh W.Y."/>
        </authorList>
    </citation>
    <scope>NUCLEOTIDE SEQUENCE [LARGE SCALE GENOMIC DNA]</scope>
    <source>
        <strain evidence="1 2">GS1</strain>
    </source>
</reference>
<proteinExistence type="predicted"/>
<evidence type="ECO:0000313" key="2">
    <source>
        <dbReference type="Proteomes" id="UP000451565"/>
    </source>
</evidence>
<dbReference type="Proteomes" id="UP000451565">
    <property type="component" value="Unassembled WGS sequence"/>
</dbReference>
<dbReference type="Pfam" id="PF03864">
    <property type="entry name" value="Phage_cap_E"/>
    <property type="match status" value="1"/>
</dbReference>
<name>A0A843YRE8_9BURK</name>
<organism evidence="1 2">
    <name type="scientific">Glaciimonas soli</name>
    <dbReference type="NCBI Taxonomy" id="2590999"/>
    <lineage>
        <taxon>Bacteria</taxon>
        <taxon>Pseudomonadati</taxon>
        <taxon>Pseudomonadota</taxon>
        <taxon>Betaproteobacteria</taxon>
        <taxon>Burkholderiales</taxon>
        <taxon>Oxalobacteraceae</taxon>
        <taxon>Glaciimonas</taxon>
    </lineage>
</organism>
<dbReference type="OrthoDB" id="6388191at2"/>
<dbReference type="EMBL" id="WINI01000009">
    <property type="protein sequence ID" value="MQR02329.1"/>
    <property type="molecule type" value="Genomic_DNA"/>
</dbReference>
<protein>
    <submittedName>
        <fullName evidence="1">Major capsid protein</fullName>
    </submittedName>
</protein>
<dbReference type="RefSeq" id="WP_153235959.1">
    <property type="nucleotide sequence ID" value="NZ_WINI01000009.1"/>
</dbReference>
<dbReference type="AlphaFoldDB" id="A0A843YRE8"/>
<dbReference type="InterPro" id="IPR005564">
    <property type="entry name" value="Major_capsid_GpE"/>
</dbReference>
<evidence type="ECO:0000313" key="1">
    <source>
        <dbReference type="EMBL" id="MQR02329.1"/>
    </source>
</evidence>
<gene>
    <name evidence="1" type="ORF">GEV47_16755</name>
</gene>
<comment type="caution">
    <text evidence="1">The sequence shown here is derived from an EMBL/GenBank/DDBJ whole genome shotgun (WGS) entry which is preliminary data.</text>
</comment>